<dbReference type="PANTHER" id="PTHR31635">
    <property type="entry name" value="REVERSE TRANSCRIPTASE DOMAIN-CONTAINING PROTEIN-RELATED"/>
    <property type="match status" value="1"/>
</dbReference>
<protein>
    <recommendedName>
        <fullName evidence="1">Reverse transcriptase domain-containing protein</fullName>
    </recommendedName>
</protein>
<name>A0A9J8BLU5_CYPCA</name>
<dbReference type="OMA" id="KETFATH"/>
<dbReference type="InterPro" id="IPR005135">
    <property type="entry name" value="Endo/exonuclease/phosphatase"/>
</dbReference>
<dbReference type="SUPFAM" id="SSF56672">
    <property type="entry name" value="DNA/RNA polymerases"/>
    <property type="match status" value="1"/>
</dbReference>
<dbReference type="GeneTree" id="ENSGT01150000286925"/>
<dbReference type="Ensembl" id="ENSCCRT00000139121.1">
    <property type="protein sequence ID" value="ENSCCRP00000155371.1"/>
    <property type="gene ID" value="ENSCCRG00000079902.1"/>
</dbReference>
<dbReference type="AlphaFoldDB" id="A0A9J8BLU5"/>
<sequence>MTSLKKHLNILSWNVRGLNDIVKRSKVFAHLNCLHADILFLQETHIKHSCAHRLRCRWIGQMYHSTFSSKARGVSILIRKNIPFNHLSTKQDINGRYLIVTGTILEKHVTFVNLYAPNFDDPHFFRSLFNIIPEVDSTHLIIGGDFNCILDPFMDRHSPSPPKPSNSATVLNNLIHSLNIFDIWRLHHPTDKDYSFFSNVHNSYTRIDYFLTDFKLTPKILSSKYHNILISDHSPVSIAVDFGMETSPYSWRFNPTLLNEDHFKETFATHIAEFLTLNDKGDVSDSTLWEALKAVIRGQVISFQAERKRQRGKRLSEIETELPVLEDQFKLTSSNLTLASIMKLKYEYNTLLSEQISSLLLKIKQKQFELSDKPNRLLARQLRGIQASRAIKSIKLKSGTLTNKPTEINNVFREFYQELYSSQSSVDSLDITNFLRSLGLPKISEDAKENLNSDITLEEVSTAIRSFPNGKAAGPDGFCIEFYKAFSNQIGPLMLRMFKNSIENKKLPETLYSANIALILKKDKDSTDPSSYRPISLLGNDLKIFTKILANRLSKCISSIIHEDQTGFIPGRFSFHNVRRLMNIVYKSKGKHDKIAILALDAYKAFDSVEWSYIISTIEEFGLGQNFSSWVEMLYLCPSASVLTNNNRSCPFPLHRGTRQGCPLSPLLFAIAMEPLAISIRNHPHIFPVTMGGIKHQISLYADDVLFFLSEPERSLPFLFDLIRKFGTLSGYTVNWQKSEFMPLYDTMDPVYANNLPFRTVSELKYLGITVPRHFKSLYETNYKVMIDNLKSDVETWRVLPLTMIGRVNAIKMVTLPRFLYLFQNIPIFLTQLFFKTLDSVIMPFIWGYKAHRISKAHICKSKDVGGLGLPCFQHYYWAANLRALMYWRSAYPETLNSTIPAWLVIERDIQDSSLPALLFAENIPIRTFKKCNPIVVNSLKIWYKIRKVFKLPQTCSLTPIAYNHAFPPSQIDKTFLSWRENGIVSIGDLYINNVFASFAQLRQKFGLPPSHFFRYLQVRSYVKSNLPNFETYKPPEHLYYCMTSELNMKGLVSNFVECLNDSRVPPTQHLKMSWEKDLGIDISEDSWTEALRGIKSCSISSNFQLIQYKAVHRLHYSRTKLHSIYPSVSPLCIKCKSNEGTLAHLFWFCPKICKFWSEVFCFYSKVLKKDFPHDPLVAILGWAPSLETFSFNQIQSIQYGMTIAKKAILLMWNKESGPKFEMWLAEFSRVLHMEKIRYEIAGKPNKFLQIWKSFMEFLEGDD</sequence>
<dbReference type="CDD" id="cd01650">
    <property type="entry name" value="RT_nLTR_like"/>
    <property type="match status" value="1"/>
</dbReference>
<dbReference type="Pfam" id="PF03372">
    <property type="entry name" value="Exo_endo_phos"/>
    <property type="match status" value="1"/>
</dbReference>
<dbReference type="Proteomes" id="UP001108240">
    <property type="component" value="Unplaced"/>
</dbReference>
<keyword evidence="3" id="KW-1185">Reference proteome</keyword>
<feature type="domain" description="Reverse transcriptase" evidence="1">
    <location>
        <begin position="500"/>
        <end position="771"/>
    </location>
</feature>
<dbReference type="InterPro" id="IPR043502">
    <property type="entry name" value="DNA/RNA_pol_sf"/>
</dbReference>
<dbReference type="InterPro" id="IPR000477">
    <property type="entry name" value="RT_dom"/>
</dbReference>
<dbReference type="PANTHER" id="PTHR31635:SF196">
    <property type="entry name" value="REVERSE TRANSCRIPTASE DOMAIN-CONTAINING PROTEIN-RELATED"/>
    <property type="match status" value="1"/>
</dbReference>
<evidence type="ECO:0000259" key="1">
    <source>
        <dbReference type="PROSITE" id="PS50878"/>
    </source>
</evidence>
<dbReference type="InterPro" id="IPR036691">
    <property type="entry name" value="Endo/exonu/phosph_ase_sf"/>
</dbReference>
<dbReference type="GO" id="GO:0003824">
    <property type="term" value="F:catalytic activity"/>
    <property type="evidence" value="ECO:0007669"/>
    <property type="project" value="InterPro"/>
</dbReference>
<dbReference type="Gene3D" id="3.60.10.10">
    <property type="entry name" value="Endonuclease/exonuclease/phosphatase"/>
    <property type="match status" value="1"/>
</dbReference>
<dbReference type="PROSITE" id="PS50878">
    <property type="entry name" value="RT_POL"/>
    <property type="match status" value="1"/>
</dbReference>
<reference evidence="2" key="1">
    <citation type="submission" date="2025-08" db="UniProtKB">
        <authorList>
            <consortium name="Ensembl"/>
        </authorList>
    </citation>
    <scope>IDENTIFICATION</scope>
</reference>
<evidence type="ECO:0000313" key="2">
    <source>
        <dbReference type="Ensembl" id="ENSCCRP00000155371.1"/>
    </source>
</evidence>
<accession>A0A9J8BLU5</accession>
<organism evidence="2 3">
    <name type="scientific">Cyprinus carpio carpio</name>
    <dbReference type="NCBI Taxonomy" id="630221"/>
    <lineage>
        <taxon>Eukaryota</taxon>
        <taxon>Metazoa</taxon>
        <taxon>Chordata</taxon>
        <taxon>Craniata</taxon>
        <taxon>Vertebrata</taxon>
        <taxon>Euteleostomi</taxon>
        <taxon>Actinopterygii</taxon>
        <taxon>Neopterygii</taxon>
        <taxon>Teleostei</taxon>
        <taxon>Ostariophysi</taxon>
        <taxon>Cypriniformes</taxon>
        <taxon>Cyprinidae</taxon>
        <taxon>Cyprininae</taxon>
        <taxon>Cyprinus</taxon>
    </lineage>
</organism>
<evidence type="ECO:0000313" key="3">
    <source>
        <dbReference type="Proteomes" id="UP001108240"/>
    </source>
</evidence>
<dbReference type="SUPFAM" id="SSF56219">
    <property type="entry name" value="DNase I-like"/>
    <property type="match status" value="1"/>
</dbReference>
<proteinExistence type="predicted"/>
<reference evidence="2" key="2">
    <citation type="submission" date="2025-09" db="UniProtKB">
        <authorList>
            <consortium name="Ensembl"/>
        </authorList>
    </citation>
    <scope>IDENTIFICATION</scope>
</reference>
<dbReference type="Pfam" id="PF00078">
    <property type="entry name" value="RVT_1"/>
    <property type="match status" value="1"/>
</dbReference>
<dbReference type="CDD" id="cd09076">
    <property type="entry name" value="L1-EN"/>
    <property type="match status" value="1"/>
</dbReference>